<accession>A0A2D0N427</accession>
<comment type="caution">
    <text evidence="1">The sequence shown here is derived from an EMBL/GenBank/DDBJ whole genome shotgun (WGS) entry which is preliminary data.</text>
</comment>
<proteinExistence type="predicted"/>
<dbReference type="EMBL" id="PDUD01000035">
    <property type="protein sequence ID" value="PHN02899.1"/>
    <property type="molecule type" value="Genomic_DNA"/>
</dbReference>
<evidence type="ECO:0000313" key="1">
    <source>
        <dbReference type="EMBL" id="PHN02899.1"/>
    </source>
</evidence>
<dbReference type="AlphaFoldDB" id="A0A2D0N427"/>
<dbReference type="Proteomes" id="UP000223913">
    <property type="component" value="Unassembled WGS sequence"/>
</dbReference>
<name>A0A2D0N427_FLAN2</name>
<gene>
    <name evidence="1" type="ORF">CRP01_29260</name>
</gene>
<organism evidence="1 2">
    <name type="scientific">Flavilitoribacter nigricans (strain ATCC 23147 / DSM 23189 / NBRC 102662 / NCIMB 1420 / SS-2)</name>
    <name type="common">Lewinella nigricans</name>
    <dbReference type="NCBI Taxonomy" id="1122177"/>
    <lineage>
        <taxon>Bacteria</taxon>
        <taxon>Pseudomonadati</taxon>
        <taxon>Bacteroidota</taxon>
        <taxon>Saprospiria</taxon>
        <taxon>Saprospirales</taxon>
        <taxon>Lewinellaceae</taxon>
        <taxon>Flavilitoribacter</taxon>
    </lineage>
</organism>
<sequence>MRKLIFLFISMGIIIIVPDTIAQTNETPIENYVWKRNKTEAEPGFVVLKSGKRLEGTISLTGSKSSVEEVAFEGDGKKIDFPLAALSAYGLLRRDRPQSTAKTINTSGEPINDSPESMYEWRDMGIVMNKVVTSSEPRPGYVILKDGTRLEGEFRLRRKDGELSNYIIKGDKKYSGKISEVARYGYTVSESAVRQENLEAMADDYYDGTLFLPTGTLTGELAKVIAPDNFFAERVLLKDQNGKIQEFTPGDGVSFTQTIDGVVTTFISYQDTFVEEEFNGETFHVFRNPYPTSFNKFLGALFAQTTSIASTVIASEMAKKDAEKNNYESNMDSIIATSSPEELREIRDGLVRVAGYDSAQDLVNNSDNEPLKKNVMALEVALAGQEMSAARAEGPLNKEWVILNKKTGEEISIFRADYKKLMEPLLMGCYEYLAMDRSEQREHGRWSNFQETLKMLDACY</sequence>
<protein>
    <submittedName>
        <fullName evidence="1">Uncharacterized protein</fullName>
    </submittedName>
</protein>
<dbReference type="RefSeq" id="WP_099153614.1">
    <property type="nucleotide sequence ID" value="NZ_PDUD01000035.1"/>
</dbReference>
<keyword evidence="2" id="KW-1185">Reference proteome</keyword>
<evidence type="ECO:0000313" key="2">
    <source>
        <dbReference type="Proteomes" id="UP000223913"/>
    </source>
</evidence>
<reference evidence="1 2" key="1">
    <citation type="submission" date="2017-10" db="EMBL/GenBank/DDBJ databases">
        <title>The draft genome sequence of Lewinella nigricans NBRC 102662.</title>
        <authorList>
            <person name="Wang K."/>
        </authorList>
    </citation>
    <scope>NUCLEOTIDE SEQUENCE [LARGE SCALE GENOMIC DNA]</scope>
    <source>
        <strain evidence="1 2">NBRC 102662</strain>
    </source>
</reference>